<dbReference type="AlphaFoldDB" id="A0A512AW45"/>
<evidence type="ECO:0000313" key="1">
    <source>
        <dbReference type="EMBL" id="GEO03949.1"/>
    </source>
</evidence>
<dbReference type="OrthoDB" id="118896at2"/>
<comment type="caution">
    <text evidence="1">The sequence shown here is derived from an EMBL/GenBank/DDBJ whole genome shotgun (WGS) entry which is preliminary data.</text>
</comment>
<dbReference type="RefSeq" id="WP_146896862.1">
    <property type="nucleotide sequence ID" value="NZ_BJYS01000009.1"/>
</dbReference>
<evidence type="ECO:0008006" key="3">
    <source>
        <dbReference type="Google" id="ProtNLM"/>
    </source>
</evidence>
<reference evidence="1 2" key="1">
    <citation type="submission" date="2019-07" db="EMBL/GenBank/DDBJ databases">
        <title>Whole genome shotgun sequence of Adhaeribacter aerolatus NBRC 106133.</title>
        <authorList>
            <person name="Hosoyama A."/>
            <person name="Uohara A."/>
            <person name="Ohji S."/>
            <person name="Ichikawa N."/>
        </authorList>
    </citation>
    <scope>NUCLEOTIDE SEQUENCE [LARGE SCALE GENOMIC DNA]</scope>
    <source>
        <strain evidence="1 2">NBRC 106133</strain>
    </source>
</reference>
<name>A0A512AW45_9BACT</name>
<gene>
    <name evidence="1" type="ORF">AAE02nite_16130</name>
</gene>
<dbReference type="EMBL" id="BJYS01000009">
    <property type="protein sequence ID" value="GEO03949.1"/>
    <property type="molecule type" value="Genomic_DNA"/>
</dbReference>
<organism evidence="1 2">
    <name type="scientific">Adhaeribacter aerolatus</name>
    <dbReference type="NCBI Taxonomy" id="670289"/>
    <lineage>
        <taxon>Bacteria</taxon>
        <taxon>Pseudomonadati</taxon>
        <taxon>Bacteroidota</taxon>
        <taxon>Cytophagia</taxon>
        <taxon>Cytophagales</taxon>
        <taxon>Hymenobacteraceae</taxon>
        <taxon>Adhaeribacter</taxon>
    </lineage>
</organism>
<sequence length="61" mass="6465">MDAGTLTLLIADKKTGEILLQGFASGLKEGGAIVKDKVKIQQATSSIFKEFGNSPIDKVNE</sequence>
<proteinExistence type="predicted"/>
<protein>
    <recommendedName>
        <fullName evidence="3">DUF4136 domain-containing protein</fullName>
    </recommendedName>
</protein>
<evidence type="ECO:0000313" key="2">
    <source>
        <dbReference type="Proteomes" id="UP000321532"/>
    </source>
</evidence>
<accession>A0A512AW45</accession>
<keyword evidence="2" id="KW-1185">Reference proteome</keyword>
<dbReference type="Proteomes" id="UP000321532">
    <property type="component" value="Unassembled WGS sequence"/>
</dbReference>